<dbReference type="KEGG" id="care:LT85_0829"/>
<dbReference type="EMBL" id="CP009962">
    <property type="protein sequence ID" value="AIY39989.1"/>
    <property type="molecule type" value="Genomic_DNA"/>
</dbReference>
<name>A0A0A1F8I8_9BURK</name>
<organism evidence="1 2">
    <name type="scientific">Collimonas arenae</name>
    <dbReference type="NCBI Taxonomy" id="279058"/>
    <lineage>
        <taxon>Bacteria</taxon>
        <taxon>Pseudomonadati</taxon>
        <taxon>Pseudomonadota</taxon>
        <taxon>Betaproteobacteria</taxon>
        <taxon>Burkholderiales</taxon>
        <taxon>Oxalobacteraceae</taxon>
        <taxon>Collimonas</taxon>
    </lineage>
</organism>
<dbReference type="AlphaFoldDB" id="A0A0A1F8I8"/>
<keyword evidence="2" id="KW-1185">Reference proteome</keyword>
<proteinExistence type="predicted"/>
<protein>
    <submittedName>
        <fullName evidence="1">Uncharacterized protein</fullName>
    </submittedName>
</protein>
<accession>A0A0A1F8I8</accession>
<reference evidence="2" key="1">
    <citation type="journal article" date="2014" name="Soil Biol. Biochem.">
        <title>Structure and function of bacterial communities in ageing soils: Insights from the Mendocino ecological staircase.</title>
        <authorList>
            <person name="Uroz S."/>
            <person name="Tech J.J."/>
            <person name="Sawaya N.A."/>
            <person name="Frey-Klett P."/>
            <person name="Leveau J.H.J."/>
        </authorList>
    </citation>
    <scope>NUCLEOTIDE SEQUENCE [LARGE SCALE GENOMIC DNA]</scope>
    <source>
        <strain evidence="2">Cal35</strain>
    </source>
</reference>
<dbReference type="Proteomes" id="UP000030302">
    <property type="component" value="Chromosome"/>
</dbReference>
<dbReference type="HOGENOM" id="CLU_3287843_0_0_4"/>
<gene>
    <name evidence="1" type="ORF">LT85_0829</name>
</gene>
<evidence type="ECO:0000313" key="1">
    <source>
        <dbReference type="EMBL" id="AIY39989.1"/>
    </source>
</evidence>
<sequence length="40" mass="4668">MVNPPVRIGLTLIRRQGWIRLFYLPESSAKKKRCLQMIPG</sequence>
<evidence type="ECO:0000313" key="2">
    <source>
        <dbReference type="Proteomes" id="UP000030302"/>
    </source>
</evidence>